<reference evidence="1 2" key="1">
    <citation type="journal article" date="2024" name="BMC Biol.">
        <title>Comparative genomics of Ascetosporea gives new insight into the evolutionary basis for animal parasitism in Rhizaria.</title>
        <authorList>
            <person name="Hiltunen Thoren M."/>
            <person name="Onut-Brannstrom I."/>
            <person name="Alfjorden A."/>
            <person name="Peckova H."/>
            <person name="Swords F."/>
            <person name="Hooper C."/>
            <person name="Holzer A.S."/>
            <person name="Bass D."/>
            <person name="Burki F."/>
        </authorList>
    </citation>
    <scope>NUCLEOTIDE SEQUENCE [LARGE SCALE GENOMIC DNA]</scope>
    <source>
        <strain evidence="1">20-A016</strain>
    </source>
</reference>
<dbReference type="Proteomes" id="UP001439008">
    <property type="component" value="Unassembled WGS sequence"/>
</dbReference>
<name>A0ABV2AWS6_9EUKA</name>
<organism evidence="1 2">
    <name type="scientific">Bonamia ostreae</name>
    <dbReference type="NCBI Taxonomy" id="126728"/>
    <lineage>
        <taxon>Eukaryota</taxon>
        <taxon>Sar</taxon>
        <taxon>Rhizaria</taxon>
        <taxon>Endomyxa</taxon>
        <taxon>Ascetosporea</taxon>
        <taxon>Haplosporida</taxon>
        <taxon>Bonamia</taxon>
    </lineage>
</organism>
<comment type="caution">
    <text evidence="1">The sequence shown here is derived from an EMBL/GenBank/DDBJ whole genome shotgun (WGS) entry which is preliminary data.</text>
</comment>
<protein>
    <submittedName>
        <fullName evidence="1">Uncharacterized protein</fullName>
    </submittedName>
</protein>
<dbReference type="EMBL" id="JBDODL010007434">
    <property type="protein sequence ID" value="MES1923648.1"/>
    <property type="molecule type" value="Genomic_DNA"/>
</dbReference>
<keyword evidence="2" id="KW-1185">Reference proteome</keyword>
<accession>A0ABV2AWS6</accession>
<sequence length="101" mass="11328">MIENPIKSQKYHKECAKLATAEYTKKYREENKKEEEFKPKRILNVCDSNCKDCCHSSKSGGICVCLYILDTGKRRPCKGGAGCTVKEIGNRAKELALALNV</sequence>
<gene>
    <name evidence="1" type="ORF">MHBO_005266</name>
</gene>
<evidence type="ECO:0000313" key="1">
    <source>
        <dbReference type="EMBL" id="MES1923648.1"/>
    </source>
</evidence>
<evidence type="ECO:0000313" key="2">
    <source>
        <dbReference type="Proteomes" id="UP001439008"/>
    </source>
</evidence>
<proteinExistence type="predicted"/>